<keyword evidence="7" id="KW-0472">Membrane</keyword>
<dbReference type="Gene3D" id="3.10.20.90">
    <property type="entry name" value="Phosphatidylinositol 3-kinase Catalytic Subunit, Chain A, domain 1"/>
    <property type="match status" value="1"/>
</dbReference>
<evidence type="ECO:0000256" key="1">
    <source>
        <dbReference type="ARBA" id="ARBA00004406"/>
    </source>
</evidence>
<dbReference type="OrthoDB" id="2445133at2759"/>
<keyword evidence="7" id="KW-1133">Transmembrane helix</keyword>
<evidence type="ECO:0000313" key="9">
    <source>
        <dbReference type="EMBL" id="CEJ91313.1"/>
    </source>
</evidence>
<dbReference type="SMART" id="SM00166">
    <property type="entry name" value="UBX"/>
    <property type="match status" value="1"/>
</dbReference>
<dbReference type="STRING" id="1531966.A0A0A1TKX7"/>
<evidence type="ECO:0000256" key="3">
    <source>
        <dbReference type="ARBA" id="ARBA00038812"/>
    </source>
</evidence>
<dbReference type="GO" id="GO:0006986">
    <property type="term" value="P:response to unfolded protein"/>
    <property type="evidence" value="ECO:0007669"/>
    <property type="project" value="UniProtKB-KW"/>
</dbReference>
<evidence type="ECO:0000259" key="8">
    <source>
        <dbReference type="PROSITE" id="PS50033"/>
    </source>
</evidence>
<dbReference type="Pfam" id="PF00789">
    <property type="entry name" value="UBX"/>
    <property type="match status" value="1"/>
</dbReference>
<dbReference type="EMBL" id="CDHN01000003">
    <property type="protein sequence ID" value="CEJ91313.1"/>
    <property type="molecule type" value="Genomic_DNA"/>
</dbReference>
<dbReference type="HOGENOM" id="CLU_035996_1_0_1"/>
<keyword evidence="7" id="KW-0812">Transmembrane</keyword>
<feature type="domain" description="UBX" evidence="8">
    <location>
        <begin position="264"/>
        <end position="345"/>
    </location>
</feature>
<evidence type="ECO:0000256" key="4">
    <source>
        <dbReference type="ARBA" id="ARBA00041575"/>
    </source>
</evidence>
<dbReference type="SUPFAM" id="SSF52833">
    <property type="entry name" value="Thioredoxin-like"/>
    <property type="match status" value="1"/>
</dbReference>
<evidence type="ECO:0000256" key="6">
    <source>
        <dbReference type="SAM" id="MobiDB-lite"/>
    </source>
</evidence>
<keyword evidence="10" id="KW-1185">Reference proteome</keyword>
<dbReference type="PANTHER" id="PTHR46424:SF1">
    <property type="entry name" value="UBX DOMAIN-CONTAINING PROTEIN 4"/>
    <property type="match status" value="1"/>
</dbReference>
<name>A0A0A1TKX7_9HYPO</name>
<sequence length="448" mass="49410">MFFPGSIQEGISNAVEKQKLVLCFVTDGKEESQQWETEYLQDDSIKPLIETQALALRLQAGSDEAGYLAQIFPLPKTPTIVIMKHGELKEYIAAGTTKDDFFRRVQNALNPAPRQSPHLTPVRQPVPSTPPTTSFGLSSSPEADTSESVRRVLAERAARGQQVKEEAERKEKEAKAKAEAAEAAEAAKAEEKKAKSNAQAEDYRAKRQQQSEERQRILKRIEDDKEARRKQAEERERQRRLSTDDGTSSLASSIGGSKMTSTTRIGEMTAIQVRLLDGSTIRSRFKTASSVADIRKWVDGERTDGDLPYKFKQILTPLPNKNIDVAEESKSLREAGLAPSSTLLLIPVPKFAAAYSEGQGGIIGQILALIIGFFTAILGLVGLGDQSERSNAEEHPEPTPSASASGVSTPRERKIHGFETPTGEQKDYQLYNGNSLNFEPRPDEDEEK</sequence>
<dbReference type="InterPro" id="IPR029071">
    <property type="entry name" value="Ubiquitin-like_domsf"/>
</dbReference>
<dbReference type="GO" id="GO:0036503">
    <property type="term" value="P:ERAD pathway"/>
    <property type="evidence" value="ECO:0007669"/>
    <property type="project" value="TreeGrafter"/>
</dbReference>
<dbReference type="GO" id="GO:0005789">
    <property type="term" value="C:endoplasmic reticulum membrane"/>
    <property type="evidence" value="ECO:0007669"/>
    <property type="project" value="UniProtKB-SubCell"/>
</dbReference>
<feature type="compositionally biased region" description="Basic and acidic residues" evidence="6">
    <location>
        <begin position="201"/>
        <end position="243"/>
    </location>
</feature>
<dbReference type="InterPro" id="IPR001012">
    <property type="entry name" value="UBX_dom"/>
</dbReference>
<dbReference type="PROSITE" id="PS50033">
    <property type="entry name" value="UBX"/>
    <property type="match status" value="1"/>
</dbReference>
<feature type="compositionally biased region" description="Basic and acidic residues" evidence="6">
    <location>
        <begin position="388"/>
        <end position="397"/>
    </location>
</feature>
<keyword evidence="2" id="KW-0834">Unfolded protein response</keyword>
<reference evidence="9 10" key="1">
    <citation type="journal article" date="2015" name="Genome Announc.">
        <title>Draft Genome Sequence and Gene Annotation of the Entomopathogenic Fungus Verticillium hemipterigenum.</title>
        <authorList>
            <person name="Horn F."/>
            <person name="Habel A."/>
            <person name="Scharf D.H."/>
            <person name="Dworschak J."/>
            <person name="Brakhage A.A."/>
            <person name="Guthke R."/>
            <person name="Hertweck C."/>
            <person name="Linde J."/>
        </authorList>
    </citation>
    <scope>NUCLEOTIDE SEQUENCE [LARGE SCALE GENOMIC DNA]</scope>
</reference>
<dbReference type="Pfam" id="PF23187">
    <property type="entry name" value="UBX7_N"/>
    <property type="match status" value="1"/>
</dbReference>
<dbReference type="PANTHER" id="PTHR46424">
    <property type="entry name" value="UBX DOMAIN-CONTAINING PROTEIN 4"/>
    <property type="match status" value="1"/>
</dbReference>
<comment type="subcellular location">
    <subcellularLocation>
        <location evidence="1">Endoplasmic reticulum membrane</location>
        <topology evidence="1">Peripheral membrane protein</topology>
    </subcellularLocation>
</comment>
<organism evidence="9 10">
    <name type="scientific">[Torrubiella] hemipterigena</name>
    <dbReference type="NCBI Taxonomy" id="1531966"/>
    <lineage>
        <taxon>Eukaryota</taxon>
        <taxon>Fungi</taxon>
        <taxon>Dikarya</taxon>
        <taxon>Ascomycota</taxon>
        <taxon>Pezizomycotina</taxon>
        <taxon>Sordariomycetes</taxon>
        <taxon>Hypocreomycetidae</taxon>
        <taxon>Hypocreales</taxon>
        <taxon>Clavicipitaceae</taxon>
        <taxon>Clavicipitaceae incertae sedis</taxon>
        <taxon>'Torrubiella' clade</taxon>
    </lineage>
</organism>
<evidence type="ECO:0000256" key="7">
    <source>
        <dbReference type="SAM" id="Phobius"/>
    </source>
</evidence>
<feature type="region of interest" description="Disordered" evidence="6">
    <location>
        <begin position="388"/>
        <end position="448"/>
    </location>
</feature>
<feature type="compositionally biased region" description="Basic and acidic residues" evidence="6">
    <location>
        <begin position="147"/>
        <end position="194"/>
    </location>
</feature>
<feature type="transmembrane region" description="Helical" evidence="7">
    <location>
        <begin position="362"/>
        <end position="383"/>
    </location>
</feature>
<protein>
    <recommendedName>
        <fullName evidence="4">UBX domain-containing protein 2</fullName>
    </recommendedName>
</protein>
<comment type="function">
    <text evidence="5">Involved in endoplasmic reticulum-associated protein degradation (ERAD). Acts as a platform to recruit both UBQLN1 and VCP to the ER during ERAD.</text>
</comment>
<comment type="subunit">
    <text evidence="3">Directly interacts with VCP. Interacts with UBQLN1. Forms a complex with VCP and UBQLN1.</text>
</comment>
<evidence type="ECO:0000313" key="10">
    <source>
        <dbReference type="Proteomes" id="UP000039046"/>
    </source>
</evidence>
<proteinExistence type="predicted"/>
<dbReference type="Gene3D" id="3.40.30.10">
    <property type="entry name" value="Glutaredoxin"/>
    <property type="match status" value="1"/>
</dbReference>
<dbReference type="InterPro" id="IPR036249">
    <property type="entry name" value="Thioredoxin-like_sf"/>
</dbReference>
<accession>A0A0A1TKX7</accession>
<evidence type="ECO:0000256" key="5">
    <source>
        <dbReference type="ARBA" id="ARBA00046062"/>
    </source>
</evidence>
<dbReference type="CDD" id="cd01767">
    <property type="entry name" value="UBX"/>
    <property type="match status" value="1"/>
</dbReference>
<dbReference type="SUPFAM" id="SSF54236">
    <property type="entry name" value="Ubiquitin-like"/>
    <property type="match status" value="1"/>
</dbReference>
<gene>
    <name evidence="9" type="ORF">VHEMI07034</name>
</gene>
<feature type="compositionally biased region" description="Polar residues" evidence="6">
    <location>
        <begin position="131"/>
        <end position="143"/>
    </location>
</feature>
<feature type="compositionally biased region" description="Polar residues" evidence="6">
    <location>
        <begin position="244"/>
        <end position="263"/>
    </location>
</feature>
<evidence type="ECO:0000256" key="2">
    <source>
        <dbReference type="ARBA" id="ARBA00023230"/>
    </source>
</evidence>
<feature type="region of interest" description="Disordered" evidence="6">
    <location>
        <begin position="110"/>
        <end position="263"/>
    </location>
</feature>
<dbReference type="AlphaFoldDB" id="A0A0A1TKX7"/>
<dbReference type="Proteomes" id="UP000039046">
    <property type="component" value="Unassembled WGS sequence"/>
</dbReference>